<comment type="caution">
    <text evidence="6">The sequence shown here is derived from an EMBL/GenBank/DDBJ whole genome shotgun (WGS) entry which is preliminary data.</text>
</comment>
<dbReference type="AlphaFoldDB" id="A0AAI9K2I9"/>
<dbReference type="GO" id="GO:0005524">
    <property type="term" value="F:ATP binding"/>
    <property type="evidence" value="ECO:0007669"/>
    <property type="project" value="UniProtKB-KW"/>
</dbReference>
<feature type="binding site" evidence="4">
    <location>
        <begin position="137"/>
        <end position="145"/>
    </location>
    <ligand>
        <name>ATP</name>
        <dbReference type="ChEBI" id="CHEBI:30616"/>
    </ligand>
</feature>
<feature type="binding site" evidence="4">
    <location>
        <position position="58"/>
    </location>
    <ligand>
        <name>substrate</name>
    </ligand>
</feature>
<dbReference type="PANTHER" id="PTHR23407">
    <property type="entry name" value="ATPASE INHIBITOR/5-FORMYLTETRAHYDROFOLATE CYCLO-LIGASE"/>
    <property type="match status" value="1"/>
</dbReference>
<dbReference type="EMBL" id="BLYL01000001">
    <property type="protein sequence ID" value="GFO93103.1"/>
    <property type="molecule type" value="Genomic_DNA"/>
</dbReference>
<dbReference type="Gene3D" id="3.40.50.10420">
    <property type="entry name" value="NagB/RpiA/CoA transferase-like"/>
    <property type="match status" value="1"/>
</dbReference>
<sequence length="190" mass="21513">MNSEDSVNSGSKEVIRKRIKAVRNDMDRDDRAQRSKLICRRLSALPEYVNAINICAYISKGNEVDTRLIVERAWADGKHVYVPKVYGQDMEFIEITDYGELASGNFGILEPVSDDFEEIEDGLMFMPGIAFDHSRNRIGFGGGYYDRYLARHAGLVTVALAYEFQIVDKIDSEPTDIRPHIIVTESEVIS</sequence>
<comment type="catalytic activity">
    <reaction evidence="5">
        <text>(6S)-5-formyl-5,6,7,8-tetrahydrofolate + ATP = (6R)-5,10-methenyltetrahydrofolate + ADP + phosphate</text>
        <dbReference type="Rhea" id="RHEA:10488"/>
        <dbReference type="ChEBI" id="CHEBI:30616"/>
        <dbReference type="ChEBI" id="CHEBI:43474"/>
        <dbReference type="ChEBI" id="CHEBI:57455"/>
        <dbReference type="ChEBI" id="CHEBI:57457"/>
        <dbReference type="ChEBI" id="CHEBI:456216"/>
        <dbReference type="EC" id="6.3.3.2"/>
    </reaction>
</comment>
<dbReference type="GO" id="GO:0046872">
    <property type="term" value="F:metal ion binding"/>
    <property type="evidence" value="ECO:0007669"/>
    <property type="project" value="UniProtKB-KW"/>
</dbReference>
<dbReference type="Proteomes" id="UP000660047">
    <property type="component" value="Unassembled WGS sequence"/>
</dbReference>
<dbReference type="InterPro" id="IPR037171">
    <property type="entry name" value="NagB/RpiA_transferase-like"/>
</dbReference>
<evidence type="ECO:0000256" key="4">
    <source>
        <dbReference type="PIRSR" id="PIRSR006806-1"/>
    </source>
</evidence>
<gene>
    <name evidence="6" type="primary">yqgN</name>
    <name evidence="6" type="ORF">COEU31_01490</name>
</gene>
<keyword evidence="5" id="KW-0479">Metal-binding</keyword>
<dbReference type="Pfam" id="PF01812">
    <property type="entry name" value="5-FTHF_cyc-lig"/>
    <property type="match status" value="1"/>
</dbReference>
<dbReference type="RefSeq" id="WP_055222628.1">
    <property type="nucleotide sequence ID" value="NZ_BLYL01000001.1"/>
</dbReference>
<organism evidence="6 7">
    <name type="scientific">Coprococcus eutactus</name>
    <dbReference type="NCBI Taxonomy" id="33043"/>
    <lineage>
        <taxon>Bacteria</taxon>
        <taxon>Bacillati</taxon>
        <taxon>Bacillota</taxon>
        <taxon>Clostridia</taxon>
        <taxon>Lachnospirales</taxon>
        <taxon>Lachnospiraceae</taxon>
        <taxon>Coprococcus</taxon>
    </lineage>
</organism>
<dbReference type="InterPro" id="IPR024185">
    <property type="entry name" value="FTHF_cligase-like_sf"/>
</dbReference>
<comment type="similarity">
    <text evidence="1 5">Belongs to the 5-formyltetrahydrofolate cyclo-ligase family.</text>
</comment>
<dbReference type="GO" id="GO:0030272">
    <property type="term" value="F:5-formyltetrahydrofolate cyclo-ligase activity"/>
    <property type="evidence" value="ECO:0007669"/>
    <property type="project" value="UniProtKB-EC"/>
</dbReference>
<evidence type="ECO:0000256" key="2">
    <source>
        <dbReference type="ARBA" id="ARBA00022741"/>
    </source>
</evidence>
<feature type="binding site" evidence="4">
    <location>
        <position position="63"/>
    </location>
    <ligand>
        <name>substrate</name>
    </ligand>
</feature>
<keyword evidence="2 4" id="KW-0547">Nucleotide-binding</keyword>
<proteinExistence type="inferred from homology"/>
<dbReference type="NCBIfam" id="TIGR02727">
    <property type="entry name" value="MTHFS_bact"/>
    <property type="match status" value="1"/>
</dbReference>
<dbReference type="PIRSF" id="PIRSF006806">
    <property type="entry name" value="FTHF_cligase"/>
    <property type="match status" value="1"/>
</dbReference>
<dbReference type="GO" id="GO:0009396">
    <property type="term" value="P:folic acid-containing compound biosynthetic process"/>
    <property type="evidence" value="ECO:0007669"/>
    <property type="project" value="TreeGrafter"/>
</dbReference>
<keyword evidence="3 4" id="KW-0067">ATP-binding</keyword>
<evidence type="ECO:0000256" key="1">
    <source>
        <dbReference type="ARBA" id="ARBA00010638"/>
    </source>
</evidence>
<keyword evidence="5" id="KW-0460">Magnesium</keyword>
<comment type="cofactor">
    <cofactor evidence="5">
        <name>Mg(2+)</name>
        <dbReference type="ChEBI" id="CHEBI:18420"/>
    </cofactor>
</comment>
<accession>A0AAI9K2I9</accession>
<feature type="binding site" evidence="4">
    <location>
        <begin position="12"/>
        <end position="16"/>
    </location>
    <ligand>
        <name>ATP</name>
        <dbReference type="ChEBI" id="CHEBI:30616"/>
    </ligand>
</feature>
<name>A0AAI9K2I9_9FIRM</name>
<reference evidence="6" key="1">
    <citation type="submission" date="2020-06" db="EMBL/GenBank/DDBJ databases">
        <title>Characterization of fructooligosaccharide metabolism and fructooligosaccharide-degrading enzymes in human commensal butyrate producers.</title>
        <authorList>
            <person name="Tanno H."/>
            <person name="Fujii T."/>
            <person name="Hirano K."/>
            <person name="Maeno S."/>
            <person name="Tonozuka T."/>
            <person name="Sakamoto M."/>
            <person name="Ohkuma M."/>
            <person name="Tochio T."/>
            <person name="Endo A."/>
        </authorList>
    </citation>
    <scope>NUCLEOTIDE SEQUENCE</scope>
    <source>
        <strain evidence="6">JCM 31265</strain>
    </source>
</reference>
<dbReference type="PANTHER" id="PTHR23407:SF1">
    <property type="entry name" value="5-FORMYLTETRAHYDROFOLATE CYCLO-LIGASE"/>
    <property type="match status" value="1"/>
</dbReference>
<dbReference type="GO" id="GO:0035999">
    <property type="term" value="P:tetrahydrofolate interconversion"/>
    <property type="evidence" value="ECO:0007669"/>
    <property type="project" value="TreeGrafter"/>
</dbReference>
<evidence type="ECO:0000256" key="3">
    <source>
        <dbReference type="ARBA" id="ARBA00022840"/>
    </source>
</evidence>
<evidence type="ECO:0000313" key="7">
    <source>
        <dbReference type="Proteomes" id="UP000660047"/>
    </source>
</evidence>
<dbReference type="InterPro" id="IPR002698">
    <property type="entry name" value="FTHF_cligase"/>
</dbReference>
<protein>
    <recommendedName>
        <fullName evidence="5">5-formyltetrahydrofolate cyclo-ligase</fullName>
        <ecNumber evidence="5">6.3.3.2</ecNumber>
    </recommendedName>
</protein>
<dbReference type="EC" id="6.3.3.2" evidence="5"/>
<evidence type="ECO:0000313" key="6">
    <source>
        <dbReference type="EMBL" id="GFO93103.1"/>
    </source>
</evidence>
<dbReference type="SUPFAM" id="SSF100950">
    <property type="entry name" value="NagB/RpiA/CoA transferase-like"/>
    <property type="match status" value="1"/>
</dbReference>
<evidence type="ECO:0000256" key="5">
    <source>
        <dbReference type="RuleBase" id="RU361279"/>
    </source>
</evidence>